<dbReference type="SUPFAM" id="SSF54211">
    <property type="entry name" value="Ribosomal protein S5 domain 2-like"/>
    <property type="match status" value="1"/>
</dbReference>
<dbReference type="Proteomes" id="UP001073122">
    <property type="component" value="Unassembled WGS sequence"/>
</dbReference>
<dbReference type="InterPro" id="IPR020568">
    <property type="entry name" value="Ribosomal_Su5_D2-typ_SF"/>
</dbReference>
<dbReference type="RefSeq" id="WP_267264123.1">
    <property type="nucleotide sequence ID" value="NZ_JAOVZW010000001.1"/>
</dbReference>
<dbReference type="InterPro" id="IPR014721">
    <property type="entry name" value="Ribsml_uS5_D2-typ_fold_subgr"/>
</dbReference>
<proteinExistence type="inferred from homology"/>
<comment type="function">
    <text evidence="1 7">RNaseP catalyzes the removal of the 5'-leader sequence from pre-tRNA to produce the mature 5'-terminus. It can also cleave other RNA substrates such as 4.5S RNA. The protein component plays an auxiliary but essential role in vivo by binding to the 5'-leader sequence and broadening the substrate specificity of the ribozyme.</text>
</comment>
<evidence type="ECO:0000256" key="3">
    <source>
        <dbReference type="ARBA" id="ARBA00022722"/>
    </source>
</evidence>
<dbReference type="NCBIfam" id="TIGR00188">
    <property type="entry name" value="rnpA"/>
    <property type="match status" value="1"/>
</dbReference>
<keyword evidence="5 7" id="KW-0378">Hydrolase</keyword>
<keyword evidence="3 7" id="KW-0540">Nuclease</keyword>
<comment type="caution">
    <text evidence="9">The sequence shown here is derived from an EMBL/GenBank/DDBJ whole genome shotgun (WGS) entry which is preliminary data.</text>
</comment>
<dbReference type="EC" id="3.1.26.5" evidence="7 8"/>
<comment type="similarity">
    <text evidence="7">Belongs to the RnpA family.</text>
</comment>
<dbReference type="HAMAP" id="MF_00227">
    <property type="entry name" value="RNase_P"/>
    <property type="match status" value="1"/>
</dbReference>
<evidence type="ECO:0000256" key="1">
    <source>
        <dbReference type="ARBA" id="ARBA00002663"/>
    </source>
</evidence>
<dbReference type="Pfam" id="PF00825">
    <property type="entry name" value="Ribonuclease_P"/>
    <property type="match status" value="1"/>
</dbReference>
<dbReference type="EMBL" id="JAOVZW010000001">
    <property type="protein sequence ID" value="MCX8522807.1"/>
    <property type="molecule type" value="Genomic_DNA"/>
</dbReference>
<sequence>MSDFKYPKQEKLKKDTEITLLFAKGKWRSCGNLRIIILKNHADLQTENVKLGVSVSKRYFKKAVYRNRVKRLLRECYRLNKDLFRESFGDKTIAMLFWVSNELPEKFQDVETEFIKLCQSQSQKKSQSV</sequence>
<protein>
    <recommendedName>
        <fullName evidence="7 8">Ribonuclease P protein component</fullName>
        <shortName evidence="7">RNase P protein</shortName>
        <shortName evidence="7">RNaseP protein</shortName>
        <ecNumber evidence="7 8">3.1.26.5</ecNumber>
    </recommendedName>
    <alternativeName>
        <fullName evidence="7">Protein C5</fullName>
    </alternativeName>
</protein>
<keyword evidence="2 7" id="KW-0819">tRNA processing</keyword>
<dbReference type="PANTHER" id="PTHR33992:SF1">
    <property type="entry name" value="RIBONUCLEASE P PROTEIN COMPONENT"/>
    <property type="match status" value="1"/>
</dbReference>
<evidence type="ECO:0000256" key="2">
    <source>
        <dbReference type="ARBA" id="ARBA00022694"/>
    </source>
</evidence>
<keyword evidence="6 7" id="KW-0694">RNA-binding</keyword>
<evidence type="ECO:0000256" key="5">
    <source>
        <dbReference type="ARBA" id="ARBA00022801"/>
    </source>
</evidence>
<comment type="catalytic activity">
    <reaction evidence="7">
        <text>Endonucleolytic cleavage of RNA, removing 5'-extranucleotides from tRNA precursor.</text>
        <dbReference type="EC" id="3.1.26.5"/>
    </reaction>
</comment>
<evidence type="ECO:0000256" key="7">
    <source>
        <dbReference type="HAMAP-Rule" id="MF_00227"/>
    </source>
</evidence>
<dbReference type="InterPro" id="IPR000100">
    <property type="entry name" value="RNase_P"/>
</dbReference>
<evidence type="ECO:0000313" key="9">
    <source>
        <dbReference type="EMBL" id="MCX8522807.1"/>
    </source>
</evidence>
<evidence type="ECO:0000256" key="4">
    <source>
        <dbReference type="ARBA" id="ARBA00022759"/>
    </source>
</evidence>
<evidence type="ECO:0000256" key="8">
    <source>
        <dbReference type="NCBIfam" id="TIGR00188"/>
    </source>
</evidence>
<organism evidence="9 10">
    <name type="scientific">Chryseobacterium formosus</name>
    <dbReference type="NCBI Taxonomy" id="1537363"/>
    <lineage>
        <taxon>Bacteria</taxon>
        <taxon>Pseudomonadati</taxon>
        <taxon>Bacteroidota</taxon>
        <taxon>Flavobacteriia</taxon>
        <taxon>Flavobacteriales</taxon>
        <taxon>Weeksellaceae</taxon>
        <taxon>Chryseobacterium group</taxon>
        <taxon>Chryseobacterium</taxon>
    </lineage>
</organism>
<reference evidence="9" key="1">
    <citation type="submission" date="2022-10" db="EMBL/GenBank/DDBJ databases">
        <title>Chryseobacterium sp. nov., a novel bacterial species.</title>
        <authorList>
            <person name="Cao Y."/>
        </authorList>
    </citation>
    <scope>NUCLEOTIDE SEQUENCE</scope>
    <source>
        <strain evidence="9">CCTCC AB2015118</strain>
    </source>
</reference>
<dbReference type="Gene3D" id="3.30.230.10">
    <property type="match status" value="1"/>
</dbReference>
<keyword evidence="10" id="KW-1185">Reference proteome</keyword>
<keyword evidence="4 7" id="KW-0255">Endonuclease</keyword>
<evidence type="ECO:0000256" key="6">
    <source>
        <dbReference type="ARBA" id="ARBA00022884"/>
    </source>
</evidence>
<dbReference type="PROSITE" id="PS00648">
    <property type="entry name" value="RIBONUCLEASE_P"/>
    <property type="match status" value="1"/>
</dbReference>
<dbReference type="InterPro" id="IPR020539">
    <property type="entry name" value="RNase_P_CS"/>
</dbReference>
<dbReference type="PANTHER" id="PTHR33992">
    <property type="entry name" value="RIBONUCLEASE P PROTEIN COMPONENT"/>
    <property type="match status" value="1"/>
</dbReference>
<comment type="subunit">
    <text evidence="7">Consists of a catalytic RNA component (M1 or rnpB) and a protein subunit.</text>
</comment>
<accession>A0ABT3XNW1</accession>
<dbReference type="GO" id="GO:0004526">
    <property type="term" value="F:ribonuclease P activity"/>
    <property type="evidence" value="ECO:0007669"/>
    <property type="project" value="UniProtKB-EC"/>
</dbReference>
<name>A0ABT3XNW1_9FLAO</name>
<evidence type="ECO:0000313" key="10">
    <source>
        <dbReference type="Proteomes" id="UP001073122"/>
    </source>
</evidence>
<gene>
    <name evidence="7 9" type="primary">rnpA</name>
    <name evidence="9" type="ORF">OF897_02595</name>
</gene>